<dbReference type="InterPro" id="IPR029060">
    <property type="entry name" value="PIN-like_dom_sf"/>
</dbReference>
<evidence type="ECO:0000256" key="7">
    <source>
        <dbReference type="ARBA" id="ARBA00038093"/>
    </source>
</evidence>
<dbReference type="InterPro" id="IPR050556">
    <property type="entry name" value="Type_II_TA_system_RNase"/>
</dbReference>
<dbReference type="InterPro" id="IPR022907">
    <property type="entry name" value="VapC_family"/>
</dbReference>
<keyword evidence="2 8" id="KW-1277">Toxin-antitoxin system</keyword>
<evidence type="ECO:0000313" key="11">
    <source>
        <dbReference type="Proteomes" id="UP000321548"/>
    </source>
</evidence>
<keyword evidence="11" id="KW-1185">Reference proteome</keyword>
<evidence type="ECO:0000256" key="6">
    <source>
        <dbReference type="ARBA" id="ARBA00022842"/>
    </source>
</evidence>
<dbReference type="GO" id="GO:0004540">
    <property type="term" value="F:RNA nuclease activity"/>
    <property type="evidence" value="ECO:0007669"/>
    <property type="project" value="InterPro"/>
</dbReference>
<dbReference type="Proteomes" id="UP000321548">
    <property type="component" value="Unassembled WGS sequence"/>
</dbReference>
<evidence type="ECO:0000313" key="10">
    <source>
        <dbReference type="EMBL" id="TXL66338.1"/>
    </source>
</evidence>
<dbReference type="GO" id="GO:0016787">
    <property type="term" value="F:hydrolase activity"/>
    <property type="evidence" value="ECO:0007669"/>
    <property type="project" value="UniProtKB-KW"/>
</dbReference>
<dbReference type="InterPro" id="IPR002716">
    <property type="entry name" value="PIN_dom"/>
</dbReference>
<dbReference type="SUPFAM" id="SSF88723">
    <property type="entry name" value="PIN domain-like"/>
    <property type="match status" value="1"/>
</dbReference>
<dbReference type="EMBL" id="VDUY01000003">
    <property type="protein sequence ID" value="TXL66338.1"/>
    <property type="molecule type" value="Genomic_DNA"/>
</dbReference>
<reference evidence="10 11" key="1">
    <citation type="submission" date="2019-06" db="EMBL/GenBank/DDBJ databases">
        <title>Quisquiliibacterium sp. nov., isolated from a maize field.</title>
        <authorList>
            <person name="Lin S.-Y."/>
            <person name="Tsai C.-F."/>
            <person name="Young C.-C."/>
        </authorList>
    </citation>
    <scope>NUCLEOTIDE SEQUENCE [LARGE SCALE GENOMIC DNA]</scope>
    <source>
        <strain evidence="10 11">CC-CFT501</strain>
    </source>
</reference>
<keyword evidence="5 8" id="KW-0378">Hydrolase</keyword>
<evidence type="ECO:0000256" key="5">
    <source>
        <dbReference type="ARBA" id="ARBA00022801"/>
    </source>
</evidence>
<sequence>MAGAQRLRARAVGRGAGPHGRCLAPGVGRVIDWNAVPDEALLLVDTAPLIYHLESDERFGARFAGLFEASASGRLRLAISTVSLAEVLTGPFAHGRDVLARQIENALCEHRVVALTPEIAVEAARLRARYRLRLPDAVQLATTLQIDAWGLVTYDRDFSRIEDVRIIS</sequence>
<evidence type="ECO:0000256" key="3">
    <source>
        <dbReference type="ARBA" id="ARBA00022722"/>
    </source>
</evidence>
<dbReference type="GO" id="GO:0000287">
    <property type="term" value="F:magnesium ion binding"/>
    <property type="evidence" value="ECO:0007669"/>
    <property type="project" value="UniProtKB-UniRule"/>
</dbReference>
<comment type="cofactor">
    <cofactor evidence="1 8">
        <name>Mg(2+)</name>
        <dbReference type="ChEBI" id="CHEBI:18420"/>
    </cofactor>
</comment>
<gene>
    <name evidence="8" type="primary">vapC</name>
    <name evidence="10" type="ORF">FHP08_09750</name>
</gene>
<dbReference type="HAMAP" id="MF_00265">
    <property type="entry name" value="VapC_Nob1"/>
    <property type="match status" value="1"/>
</dbReference>
<dbReference type="Gene3D" id="3.40.50.1010">
    <property type="entry name" value="5'-nuclease"/>
    <property type="match status" value="1"/>
</dbReference>
<dbReference type="Pfam" id="PF01850">
    <property type="entry name" value="PIN"/>
    <property type="match status" value="1"/>
</dbReference>
<dbReference type="CDD" id="cd09854">
    <property type="entry name" value="PIN_VapC-like"/>
    <property type="match status" value="1"/>
</dbReference>
<keyword evidence="8" id="KW-0800">Toxin</keyword>
<comment type="caution">
    <text evidence="10">The sequence shown here is derived from an EMBL/GenBank/DDBJ whole genome shotgun (WGS) entry which is preliminary data.</text>
</comment>
<accession>A0A5C8NYI1</accession>
<dbReference type="EC" id="3.1.-.-" evidence="8"/>
<evidence type="ECO:0000256" key="1">
    <source>
        <dbReference type="ARBA" id="ARBA00001946"/>
    </source>
</evidence>
<keyword evidence="4 8" id="KW-0479">Metal-binding</keyword>
<protein>
    <recommendedName>
        <fullName evidence="8">Ribonuclease VapC</fullName>
        <shortName evidence="8">RNase VapC</shortName>
        <ecNumber evidence="8">3.1.-.-</ecNumber>
    </recommendedName>
    <alternativeName>
        <fullName evidence="8">Toxin VapC</fullName>
    </alternativeName>
</protein>
<evidence type="ECO:0000259" key="9">
    <source>
        <dbReference type="Pfam" id="PF01850"/>
    </source>
</evidence>
<dbReference type="PANTHER" id="PTHR33653">
    <property type="entry name" value="RIBONUCLEASE VAPC2"/>
    <property type="match status" value="1"/>
</dbReference>
<feature type="binding site" evidence="8">
    <location>
        <position position="45"/>
    </location>
    <ligand>
        <name>Mg(2+)</name>
        <dbReference type="ChEBI" id="CHEBI:18420"/>
    </ligand>
</feature>
<feature type="binding site" evidence="8">
    <location>
        <position position="136"/>
    </location>
    <ligand>
        <name>Mg(2+)</name>
        <dbReference type="ChEBI" id="CHEBI:18420"/>
    </ligand>
</feature>
<proteinExistence type="inferred from homology"/>
<comment type="function">
    <text evidence="8">Toxic component of a toxin-antitoxin (TA) system. An RNase.</text>
</comment>
<comment type="similarity">
    <text evidence="7 8">Belongs to the PINc/VapC protein family.</text>
</comment>
<dbReference type="GO" id="GO:0090729">
    <property type="term" value="F:toxin activity"/>
    <property type="evidence" value="ECO:0007669"/>
    <property type="project" value="UniProtKB-KW"/>
</dbReference>
<name>A0A5C8NYI1_9BURK</name>
<keyword evidence="6 8" id="KW-0460">Magnesium</keyword>
<evidence type="ECO:0000256" key="2">
    <source>
        <dbReference type="ARBA" id="ARBA00022649"/>
    </source>
</evidence>
<dbReference type="AlphaFoldDB" id="A0A5C8NYI1"/>
<dbReference type="PANTHER" id="PTHR33653:SF1">
    <property type="entry name" value="RIBONUCLEASE VAPC2"/>
    <property type="match status" value="1"/>
</dbReference>
<evidence type="ECO:0000256" key="4">
    <source>
        <dbReference type="ARBA" id="ARBA00022723"/>
    </source>
</evidence>
<organism evidence="10 11">
    <name type="scientific">Zeimonas arvi</name>
    <dbReference type="NCBI Taxonomy" id="2498847"/>
    <lineage>
        <taxon>Bacteria</taxon>
        <taxon>Pseudomonadati</taxon>
        <taxon>Pseudomonadota</taxon>
        <taxon>Betaproteobacteria</taxon>
        <taxon>Burkholderiales</taxon>
        <taxon>Burkholderiaceae</taxon>
        <taxon>Zeimonas</taxon>
    </lineage>
</organism>
<feature type="domain" description="PIN" evidence="9">
    <location>
        <begin position="43"/>
        <end position="162"/>
    </location>
</feature>
<keyword evidence="3 8" id="KW-0540">Nuclease</keyword>
<evidence type="ECO:0000256" key="8">
    <source>
        <dbReference type="HAMAP-Rule" id="MF_00265"/>
    </source>
</evidence>
<dbReference type="OrthoDB" id="8907463at2"/>